<keyword evidence="4" id="KW-0472">Membrane</keyword>
<keyword evidence="2" id="KW-0812">Transmembrane</keyword>
<protein>
    <recommendedName>
        <fullName evidence="9">Receptor ligand binding region domain-containing protein</fullName>
    </recommendedName>
</protein>
<dbReference type="InterPro" id="IPR000337">
    <property type="entry name" value="GPCR_3"/>
</dbReference>
<dbReference type="PANTHER" id="PTHR24060">
    <property type="entry name" value="METABOTROPIC GLUTAMATE RECEPTOR"/>
    <property type="match status" value="1"/>
</dbReference>
<keyword evidence="5" id="KW-0675">Receptor</keyword>
<accession>A0AB34J486</accession>
<feature type="signal peptide" evidence="8">
    <location>
        <begin position="1"/>
        <end position="18"/>
    </location>
</feature>
<keyword evidence="3" id="KW-1133">Transmembrane helix</keyword>
<evidence type="ECO:0000256" key="1">
    <source>
        <dbReference type="ARBA" id="ARBA00004141"/>
    </source>
</evidence>
<comment type="subcellular location">
    <subcellularLocation>
        <location evidence="1">Membrane</location>
        <topology evidence="1">Multi-pass membrane protein</topology>
    </subcellularLocation>
</comment>
<dbReference type="InterPro" id="IPR028082">
    <property type="entry name" value="Peripla_BP_I"/>
</dbReference>
<organism evidence="10 11">
    <name type="scientific">Prymnesium parvum</name>
    <name type="common">Toxic golden alga</name>
    <dbReference type="NCBI Taxonomy" id="97485"/>
    <lineage>
        <taxon>Eukaryota</taxon>
        <taxon>Haptista</taxon>
        <taxon>Haptophyta</taxon>
        <taxon>Prymnesiophyceae</taxon>
        <taxon>Prymnesiales</taxon>
        <taxon>Prymnesiaceae</taxon>
        <taxon>Prymnesium</taxon>
    </lineage>
</organism>
<dbReference type="InterPro" id="IPR050726">
    <property type="entry name" value="mGluR"/>
</dbReference>
<dbReference type="Gene3D" id="3.40.50.2300">
    <property type="match status" value="2"/>
</dbReference>
<feature type="chain" id="PRO_5044308738" description="Receptor ligand binding region domain-containing protein" evidence="8">
    <location>
        <begin position="19"/>
        <end position="528"/>
    </location>
</feature>
<dbReference type="PRINTS" id="PR00248">
    <property type="entry name" value="GPCRMGR"/>
</dbReference>
<feature type="domain" description="Receptor ligand binding region" evidence="9">
    <location>
        <begin position="47"/>
        <end position="433"/>
    </location>
</feature>
<evidence type="ECO:0000256" key="5">
    <source>
        <dbReference type="ARBA" id="ARBA00023170"/>
    </source>
</evidence>
<reference evidence="10 11" key="1">
    <citation type="journal article" date="2024" name="Science">
        <title>Giant polyketide synthase enzymes in the biosynthesis of giant marine polyether toxins.</title>
        <authorList>
            <person name="Fallon T.R."/>
            <person name="Shende V.V."/>
            <person name="Wierzbicki I.H."/>
            <person name="Pendleton A.L."/>
            <person name="Watervoot N.F."/>
            <person name="Auber R.P."/>
            <person name="Gonzalez D.J."/>
            <person name="Wisecaver J.H."/>
            <person name="Moore B.S."/>
        </authorList>
    </citation>
    <scope>NUCLEOTIDE SEQUENCE [LARGE SCALE GENOMIC DNA]</scope>
    <source>
        <strain evidence="10 11">12B1</strain>
    </source>
</reference>
<dbReference type="SUPFAM" id="SSF53822">
    <property type="entry name" value="Periplasmic binding protein-like I"/>
    <property type="match status" value="1"/>
</dbReference>
<dbReference type="EMBL" id="JBGBPQ010000014">
    <property type="protein sequence ID" value="KAL1511311.1"/>
    <property type="molecule type" value="Genomic_DNA"/>
</dbReference>
<evidence type="ECO:0000259" key="9">
    <source>
        <dbReference type="Pfam" id="PF01094"/>
    </source>
</evidence>
<evidence type="ECO:0000313" key="10">
    <source>
        <dbReference type="EMBL" id="KAL1511311.1"/>
    </source>
</evidence>
<evidence type="ECO:0000256" key="8">
    <source>
        <dbReference type="SAM" id="SignalP"/>
    </source>
</evidence>
<evidence type="ECO:0000256" key="6">
    <source>
        <dbReference type="ARBA" id="ARBA00023180"/>
    </source>
</evidence>
<dbReference type="Proteomes" id="UP001515480">
    <property type="component" value="Unassembled WGS sequence"/>
</dbReference>
<dbReference type="GO" id="GO:0016020">
    <property type="term" value="C:membrane"/>
    <property type="evidence" value="ECO:0007669"/>
    <property type="project" value="UniProtKB-SubCell"/>
</dbReference>
<keyword evidence="6" id="KW-0325">Glycoprotein</keyword>
<feature type="region of interest" description="Disordered" evidence="7">
    <location>
        <begin position="496"/>
        <end position="528"/>
    </location>
</feature>
<comment type="caution">
    <text evidence="10">The sequence shown here is derived from an EMBL/GenBank/DDBJ whole genome shotgun (WGS) entry which is preliminary data.</text>
</comment>
<evidence type="ECO:0000256" key="3">
    <source>
        <dbReference type="ARBA" id="ARBA00022989"/>
    </source>
</evidence>
<evidence type="ECO:0000256" key="2">
    <source>
        <dbReference type="ARBA" id="ARBA00022692"/>
    </source>
</evidence>
<name>A0AB34J486_PRYPA</name>
<sequence length="528" mass="56754">MRGALPLLWLACVASAFATVEPTTLVVAAVFPMFYPDGIKSLPGTRALAAFLLAIEEINNKTDGIHDELLPDSVIEVAYADSKCEVRATLTGLIQLLSLQGGEWGGMSGIIGSWCSSSTIALANMATVLSIPQISFGAMSDDLSDRVRYPFFMRTAPSLVDECYAIVDVLRYLFAYSRVAVMYSNEEYGVSSNTAFRVAAQRVLNGVQLQILQNIRIRMPVGQTLPTYEEEYETLLKSGARVLVLLGQAAAARPFIHGGLAFGIGGDGFVWLGNAGVTDDAIYTAGVMRSISAKHRLRLMKGFFGLHPSLAAQTPAANRLLSHLRANRREGNGTLCDLATDRYGTRLFAADVDGDGTLECAGWQENETTPTGDYWAASAYDAAYALAFGLDDLRRQAVDGGEAFASLASRGAEVFEAVVNSDVFVGASGEVSFYNDSVSTWYGPGDRTSEGQLFALMNFADNEHGLVQVGTVKSCKTCTWESRFSYGPAKLTFSTSDNTKPLDVPVPKPTYNDERGSGELPAPPPPPL</sequence>
<gene>
    <name evidence="10" type="ORF">AB1Y20_006116</name>
</gene>
<keyword evidence="8" id="KW-0732">Signal</keyword>
<dbReference type="GO" id="GO:0004930">
    <property type="term" value="F:G protein-coupled receptor activity"/>
    <property type="evidence" value="ECO:0007669"/>
    <property type="project" value="InterPro"/>
</dbReference>
<dbReference type="Pfam" id="PF01094">
    <property type="entry name" value="ANF_receptor"/>
    <property type="match status" value="1"/>
</dbReference>
<evidence type="ECO:0000313" key="11">
    <source>
        <dbReference type="Proteomes" id="UP001515480"/>
    </source>
</evidence>
<proteinExistence type="predicted"/>
<keyword evidence="11" id="KW-1185">Reference proteome</keyword>
<dbReference type="AlphaFoldDB" id="A0AB34J486"/>
<evidence type="ECO:0000256" key="7">
    <source>
        <dbReference type="SAM" id="MobiDB-lite"/>
    </source>
</evidence>
<evidence type="ECO:0000256" key="4">
    <source>
        <dbReference type="ARBA" id="ARBA00023136"/>
    </source>
</evidence>
<dbReference type="InterPro" id="IPR001828">
    <property type="entry name" value="ANF_lig-bd_rcpt"/>
</dbReference>